<dbReference type="CDD" id="cd08048">
    <property type="entry name" value="HFD_TAF11"/>
    <property type="match status" value="1"/>
</dbReference>
<gene>
    <name evidence="8" type="ORF">PTTG_29183</name>
</gene>
<keyword evidence="3" id="KW-0805">Transcription regulation</keyword>
<dbReference type="GO" id="GO:0005669">
    <property type="term" value="C:transcription factor TFIID complex"/>
    <property type="evidence" value="ECO:0007669"/>
    <property type="project" value="InterPro"/>
</dbReference>
<accession>A0A180G5U1</accession>
<reference evidence="9" key="4">
    <citation type="submission" date="2025-05" db="UniProtKB">
        <authorList>
            <consortium name="EnsemblFungi"/>
        </authorList>
    </citation>
    <scope>IDENTIFICATION</scope>
    <source>
        <strain evidence="9">isolate 1-1 / race 1 (BBBD)</strain>
    </source>
</reference>
<evidence type="ECO:0000256" key="2">
    <source>
        <dbReference type="ARBA" id="ARBA00009788"/>
    </source>
</evidence>
<dbReference type="SUPFAM" id="SSF47113">
    <property type="entry name" value="Histone-fold"/>
    <property type="match status" value="1"/>
</dbReference>
<evidence type="ECO:0000313" key="10">
    <source>
        <dbReference type="Proteomes" id="UP000005240"/>
    </source>
</evidence>
<dbReference type="VEuPathDB" id="FungiDB:PTTG_29183"/>
<name>A0A180G5U1_PUCT1</name>
<reference evidence="8" key="1">
    <citation type="submission" date="2009-11" db="EMBL/GenBank/DDBJ databases">
        <authorList>
            <consortium name="The Broad Institute Genome Sequencing Platform"/>
            <person name="Ward D."/>
            <person name="Feldgarden M."/>
            <person name="Earl A."/>
            <person name="Young S.K."/>
            <person name="Zeng Q."/>
            <person name="Koehrsen M."/>
            <person name="Alvarado L."/>
            <person name="Berlin A."/>
            <person name="Bochicchio J."/>
            <person name="Borenstein D."/>
            <person name="Chapman S.B."/>
            <person name="Chen Z."/>
            <person name="Engels R."/>
            <person name="Freedman E."/>
            <person name="Gellesch M."/>
            <person name="Goldberg J."/>
            <person name="Griggs A."/>
            <person name="Gujja S."/>
            <person name="Heilman E."/>
            <person name="Heiman D."/>
            <person name="Hepburn T."/>
            <person name="Howarth C."/>
            <person name="Jen D."/>
            <person name="Larson L."/>
            <person name="Lewis B."/>
            <person name="Mehta T."/>
            <person name="Park D."/>
            <person name="Pearson M."/>
            <person name="Roberts A."/>
            <person name="Saif S."/>
            <person name="Shea T."/>
            <person name="Shenoy N."/>
            <person name="Sisk P."/>
            <person name="Stolte C."/>
            <person name="Sykes S."/>
            <person name="Thomson T."/>
            <person name="Walk T."/>
            <person name="White J."/>
            <person name="Yandava C."/>
            <person name="Izard J."/>
            <person name="Baranova O.V."/>
            <person name="Blanton J.M."/>
            <person name="Tanner A.C."/>
            <person name="Dewhirst F.E."/>
            <person name="Haas B."/>
            <person name="Nusbaum C."/>
            <person name="Birren B."/>
        </authorList>
    </citation>
    <scope>NUCLEOTIDE SEQUENCE [LARGE SCALE GENOMIC DNA]</scope>
    <source>
        <strain evidence="8">1-1 BBBD Race 1</strain>
    </source>
</reference>
<feature type="compositionally biased region" description="Basic and acidic residues" evidence="6">
    <location>
        <begin position="141"/>
        <end position="150"/>
    </location>
</feature>
<evidence type="ECO:0000259" key="7">
    <source>
        <dbReference type="Pfam" id="PF04719"/>
    </source>
</evidence>
<proteinExistence type="inferred from homology"/>
<dbReference type="PANTHER" id="PTHR13218">
    <property type="entry name" value="TRANSCRIPTION INITIATION FACTOR TFIID SUBUNIT 11-RELATED"/>
    <property type="match status" value="1"/>
</dbReference>
<dbReference type="PANTHER" id="PTHR13218:SF8">
    <property type="entry name" value="TRANSCRIPTION INITIATION FACTOR TFIID SUBUNIT 11"/>
    <property type="match status" value="1"/>
</dbReference>
<dbReference type="OrthoDB" id="28335at2759"/>
<dbReference type="Gene3D" id="1.10.20.10">
    <property type="entry name" value="Histone, subunit A"/>
    <property type="match status" value="1"/>
</dbReference>
<sequence>MTSKRPAYASSHPSHEPNHSAIQAASPGFSPPPDTPTAYYSPLSTAHPLILPTIPQRRKSKPNTTTTTTSTANFNNFNNTNNPNKRRKSSYPAHQHQLRDDGIEGYEQPAASPAYQPLNTLTEQQQQKEDGELENDPEEEENRKELNDDDYTVRKREDLLNKDRLKILLEHFDPQQMDRYSEYRNSGLAKANVRKLANSILQQSVSERVTIVIRGFAKVFVGHMVEQALEVQKRRGGTGPIAQHDLKEGLSGLSVRARPRRKRPAEDVYQIDLPGRCLPNRPPHPDTCPKLSCQTLL</sequence>
<evidence type="ECO:0000313" key="9">
    <source>
        <dbReference type="EnsemblFungi" id="PTTG_29183-t43_1-p1"/>
    </source>
</evidence>
<organism evidence="8">
    <name type="scientific">Puccinia triticina (isolate 1-1 / race 1 (BBBD))</name>
    <name type="common">Brown leaf rust fungus</name>
    <dbReference type="NCBI Taxonomy" id="630390"/>
    <lineage>
        <taxon>Eukaryota</taxon>
        <taxon>Fungi</taxon>
        <taxon>Dikarya</taxon>
        <taxon>Basidiomycota</taxon>
        <taxon>Pucciniomycotina</taxon>
        <taxon>Pucciniomycetes</taxon>
        <taxon>Pucciniales</taxon>
        <taxon>Pucciniaceae</taxon>
        <taxon>Puccinia</taxon>
    </lineage>
</organism>
<dbReference type="Pfam" id="PF04719">
    <property type="entry name" value="TAFII28"/>
    <property type="match status" value="1"/>
</dbReference>
<dbReference type="InterPro" id="IPR009072">
    <property type="entry name" value="Histone-fold"/>
</dbReference>
<evidence type="ECO:0000256" key="1">
    <source>
        <dbReference type="ARBA" id="ARBA00004123"/>
    </source>
</evidence>
<comment type="subcellular location">
    <subcellularLocation>
        <location evidence="1">Nucleus</location>
    </subcellularLocation>
</comment>
<feature type="region of interest" description="Disordered" evidence="6">
    <location>
        <begin position="1"/>
        <end position="97"/>
    </location>
</feature>
<feature type="compositionally biased region" description="Acidic residues" evidence="6">
    <location>
        <begin position="131"/>
        <end position="140"/>
    </location>
</feature>
<keyword evidence="5" id="KW-0539">Nucleus</keyword>
<keyword evidence="10" id="KW-1185">Reference proteome</keyword>
<dbReference type="Proteomes" id="UP000005240">
    <property type="component" value="Unassembled WGS sequence"/>
</dbReference>
<dbReference type="InterPro" id="IPR006809">
    <property type="entry name" value="TAFII28_dom"/>
</dbReference>
<evidence type="ECO:0000256" key="5">
    <source>
        <dbReference type="ARBA" id="ARBA00023242"/>
    </source>
</evidence>
<evidence type="ECO:0000256" key="4">
    <source>
        <dbReference type="ARBA" id="ARBA00023163"/>
    </source>
</evidence>
<dbReference type="EMBL" id="ADAS02000221">
    <property type="protein sequence ID" value="OAV88041.1"/>
    <property type="molecule type" value="Genomic_DNA"/>
</dbReference>
<feature type="compositionally biased region" description="Low complexity" evidence="6">
    <location>
        <begin position="62"/>
        <end position="83"/>
    </location>
</feature>
<reference evidence="8" key="2">
    <citation type="submission" date="2016-05" db="EMBL/GenBank/DDBJ databases">
        <title>Comparative analysis highlights variable genome content of wheat rusts and divergence of the mating loci.</title>
        <authorList>
            <person name="Cuomo C.A."/>
            <person name="Bakkeren G."/>
            <person name="Szabo L."/>
            <person name="Khalil H."/>
            <person name="Joly D."/>
            <person name="Goldberg J."/>
            <person name="Young S."/>
            <person name="Zeng Q."/>
            <person name="Fellers J."/>
        </authorList>
    </citation>
    <scope>NUCLEOTIDE SEQUENCE [LARGE SCALE GENOMIC DNA]</scope>
    <source>
        <strain evidence="8">1-1 BBBD Race 1</strain>
    </source>
</reference>
<feature type="region of interest" description="Disordered" evidence="6">
    <location>
        <begin position="124"/>
        <end position="150"/>
    </location>
</feature>
<dbReference type="AlphaFoldDB" id="A0A180G5U1"/>
<dbReference type="GO" id="GO:0046982">
    <property type="term" value="F:protein heterodimerization activity"/>
    <property type="evidence" value="ECO:0007669"/>
    <property type="project" value="InterPro"/>
</dbReference>
<feature type="domain" description="TAFII28-like protein" evidence="7">
    <location>
        <begin position="167"/>
        <end position="248"/>
    </location>
</feature>
<evidence type="ECO:0000256" key="3">
    <source>
        <dbReference type="ARBA" id="ARBA00023015"/>
    </source>
</evidence>
<reference evidence="9 10" key="3">
    <citation type="journal article" date="2017" name="G3 (Bethesda)">
        <title>Comparative analysis highlights variable genome content of wheat rusts and divergence of the mating loci.</title>
        <authorList>
            <person name="Cuomo C.A."/>
            <person name="Bakkeren G."/>
            <person name="Khalil H.B."/>
            <person name="Panwar V."/>
            <person name="Joly D."/>
            <person name="Linning R."/>
            <person name="Sakthikumar S."/>
            <person name="Song X."/>
            <person name="Adiconis X."/>
            <person name="Fan L."/>
            <person name="Goldberg J.M."/>
            <person name="Levin J.Z."/>
            <person name="Young S."/>
            <person name="Zeng Q."/>
            <person name="Anikster Y."/>
            <person name="Bruce M."/>
            <person name="Wang M."/>
            <person name="Yin C."/>
            <person name="McCallum B."/>
            <person name="Szabo L.J."/>
            <person name="Hulbert S."/>
            <person name="Chen X."/>
            <person name="Fellers J.P."/>
        </authorList>
    </citation>
    <scope>NUCLEOTIDE SEQUENCE</scope>
    <source>
        <strain evidence="9">isolate 1-1 / race 1 (BBBD)</strain>
        <strain evidence="10">Isolate 1-1 / race 1 (BBBD)</strain>
    </source>
</reference>
<dbReference type="GO" id="GO:0016251">
    <property type="term" value="F:RNA polymerase II general transcription initiation factor activity"/>
    <property type="evidence" value="ECO:0007669"/>
    <property type="project" value="TreeGrafter"/>
</dbReference>
<dbReference type="GO" id="GO:0051123">
    <property type="term" value="P:RNA polymerase II preinitiation complex assembly"/>
    <property type="evidence" value="ECO:0007669"/>
    <property type="project" value="InterPro"/>
</dbReference>
<evidence type="ECO:0000313" key="8">
    <source>
        <dbReference type="EMBL" id="OAV88041.1"/>
    </source>
</evidence>
<evidence type="ECO:0000256" key="6">
    <source>
        <dbReference type="SAM" id="MobiDB-lite"/>
    </source>
</evidence>
<dbReference type="EnsemblFungi" id="PTTG_29183-t43_1">
    <property type="protein sequence ID" value="PTTG_29183-t43_1-p1"/>
    <property type="gene ID" value="PTTG_29183"/>
</dbReference>
<protein>
    <submittedName>
        <fullName evidence="9">TAFII28 domain-containing protein</fullName>
    </submittedName>
</protein>
<dbReference type="InterPro" id="IPR045127">
    <property type="entry name" value="TAF11-like"/>
</dbReference>
<dbReference type="STRING" id="630390.A0A180G5U1"/>
<keyword evidence="4" id="KW-0804">Transcription</keyword>
<comment type="similarity">
    <text evidence="2">Belongs to the TAF11 family.</text>
</comment>